<gene>
    <name evidence="1" type="ORF">DOTSEDRAFT_75024</name>
</gene>
<organism evidence="1 2">
    <name type="scientific">Dothistroma septosporum (strain NZE10 / CBS 128990)</name>
    <name type="common">Red band needle blight fungus</name>
    <name type="synonym">Mycosphaerella pini</name>
    <dbReference type="NCBI Taxonomy" id="675120"/>
    <lineage>
        <taxon>Eukaryota</taxon>
        <taxon>Fungi</taxon>
        <taxon>Dikarya</taxon>
        <taxon>Ascomycota</taxon>
        <taxon>Pezizomycotina</taxon>
        <taxon>Dothideomycetes</taxon>
        <taxon>Dothideomycetidae</taxon>
        <taxon>Mycosphaerellales</taxon>
        <taxon>Mycosphaerellaceae</taxon>
        <taxon>Dothistroma</taxon>
    </lineage>
</organism>
<dbReference type="EMBL" id="KB446545">
    <property type="protein sequence ID" value="EME39128.1"/>
    <property type="molecule type" value="Genomic_DNA"/>
</dbReference>
<protein>
    <submittedName>
        <fullName evidence="1">Uncharacterized protein</fullName>
    </submittedName>
</protein>
<name>M2WJI4_DOTSN</name>
<reference evidence="2" key="1">
    <citation type="journal article" date="2012" name="PLoS Genet.">
        <title>The genomes of the fungal plant pathogens Cladosporium fulvum and Dothistroma septosporum reveal adaptation to different hosts and lifestyles but also signatures of common ancestry.</title>
        <authorList>
            <person name="de Wit P.J.G.M."/>
            <person name="van der Burgt A."/>
            <person name="Oekmen B."/>
            <person name="Stergiopoulos I."/>
            <person name="Abd-Elsalam K.A."/>
            <person name="Aerts A.L."/>
            <person name="Bahkali A.H."/>
            <person name="Beenen H.G."/>
            <person name="Chettri P."/>
            <person name="Cox M.P."/>
            <person name="Datema E."/>
            <person name="de Vries R.P."/>
            <person name="Dhillon B."/>
            <person name="Ganley A.R."/>
            <person name="Griffiths S.A."/>
            <person name="Guo Y."/>
            <person name="Hamelin R.C."/>
            <person name="Henrissat B."/>
            <person name="Kabir M.S."/>
            <person name="Jashni M.K."/>
            <person name="Kema G."/>
            <person name="Klaubauf S."/>
            <person name="Lapidus A."/>
            <person name="Levasseur A."/>
            <person name="Lindquist E."/>
            <person name="Mehrabi R."/>
            <person name="Ohm R.A."/>
            <person name="Owen T.J."/>
            <person name="Salamov A."/>
            <person name="Schwelm A."/>
            <person name="Schijlen E."/>
            <person name="Sun H."/>
            <person name="van den Burg H.A."/>
            <person name="van Ham R.C.H.J."/>
            <person name="Zhang S."/>
            <person name="Goodwin S.B."/>
            <person name="Grigoriev I.V."/>
            <person name="Collemare J."/>
            <person name="Bradshaw R.E."/>
        </authorList>
    </citation>
    <scope>NUCLEOTIDE SEQUENCE [LARGE SCALE GENOMIC DNA]</scope>
    <source>
        <strain evidence="2">NZE10 / CBS 128990</strain>
    </source>
</reference>
<evidence type="ECO:0000313" key="2">
    <source>
        <dbReference type="Proteomes" id="UP000016933"/>
    </source>
</evidence>
<dbReference type="AlphaFoldDB" id="M2WJI4"/>
<dbReference type="Proteomes" id="UP000016933">
    <property type="component" value="Unassembled WGS sequence"/>
</dbReference>
<accession>M2WJI4</accession>
<evidence type="ECO:0000313" key="1">
    <source>
        <dbReference type="EMBL" id="EME39128.1"/>
    </source>
</evidence>
<proteinExistence type="predicted"/>
<dbReference type="HOGENOM" id="CLU_2346655_0_0_1"/>
<keyword evidence="2" id="KW-1185">Reference proteome</keyword>
<reference evidence="1 2" key="2">
    <citation type="journal article" date="2012" name="PLoS Pathog.">
        <title>Diverse lifestyles and strategies of plant pathogenesis encoded in the genomes of eighteen Dothideomycetes fungi.</title>
        <authorList>
            <person name="Ohm R.A."/>
            <person name="Feau N."/>
            <person name="Henrissat B."/>
            <person name="Schoch C.L."/>
            <person name="Horwitz B.A."/>
            <person name="Barry K.W."/>
            <person name="Condon B.J."/>
            <person name="Copeland A.C."/>
            <person name="Dhillon B."/>
            <person name="Glaser F."/>
            <person name="Hesse C.N."/>
            <person name="Kosti I."/>
            <person name="LaButti K."/>
            <person name="Lindquist E.A."/>
            <person name="Lucas S."/>
            <person name="Salamov A.A."/>
            <person name="Bradshaw R.E."/>
            <person name="Ciuffetti L."/>
            <person name="Hamelin R.C."/>
            <person name="Kema G.H.J."/>
            <person name="Lawrence C."/>
            <person name="Scott J.A."/>
            <person name="Spatafora J.W."/>
            <person name="Turgeon B.G."/>
            <person name="de Wit P.J.G.M."/>
            <person name="Zhong S."/>
            <person name="Goodwin S.B."/>
            <person name="Grigoriev I.V."/>
        </authorList>
    </citation>
    <scope>NUCLEOTIDE SEQUENCE [LARGE SCALE GENOMIC DNA]</scope>
    <source>
        <strain evidence="2">NZE10 / CBS 128990</strain>
    </source>
</reference>
<sequence>MWHPEHPSTEVFMNLLRQTWAGHDVPMNRSGLTILHPSMNSSLRRSIERAYEIPVKHNKHADATCLTQEFHNIAGCSVETGIPQHREQLWRRSRRDR</sequence>